<evidence type="ECO:0000256" key="1">
    <source>
        <dbReference type="ARBA" id="ARBA00004651"/>
    </source>
</evidence>
<dbReference type="InterPro" id="IPR002549">
    <property type="entry name" value="AI-2E-like"/>
</dbReference>
<keyword evidence="3" id="KW-0813">Transport</keyword>
<dbReference type="PANTHER" id="PTHR21716">
    <property type="entry name" value="TRANSMEMBRANE PROTEIN"/>
    <property type="match status" value="1"/>
</dbReference>
<evidence type="ECO:0000256" key="7">
    <source>
        <dbReference type="ARBA" id="ARBA00023136"/>
    </source>
</evidence>
<accession>A0ABP9BLE0</accession>
<comment type="similarity">
    <text evidence="2">Belongs to the autoinducer-2 exporter (AI-2E) (TC 2.A.86) family.</text>
</comment>
<evidence type="ECO:0000313" key="10">
    <source>
        <dbReference type="EMBL" id="GAA4797066.1"/>
    </source>
</evidence>
<feature type="transmembrane region" description="Helical" evidence="9">
    <location>
        <begin position="322"/>
        <end position="355"/>
    </location>
</feature>
<sequence length="425" mass="45511">MSVQVPDTRSRDTQEPSAHYVSPALKIAAGWSWRLLVVGIAAAALYWMFSKISLIVISIMIAALLAGLVAPVVYFLRKNKIHAGIATAITEIGLIAGVIGLLTLVGQQLTAGFSSLSDQVAEGWNQLVALLNNLPIELGADRIDGYISQLTEAIQNNTSSIISGVASVGSTAADIGTGTVIVLFTLIFFLMEGERIWLFMVKLFPRRSRLAVNGAGRRGWKSLVSYVRVQVFVAAVDAVGIGLSAFFLGVPLAFPLGVLVFLGSFIPVVGALLTGAIAVLLALVANGPINALIMLIMVLIVQQVESNILQPLVMGKAVSLHPLAVVIVVIAGSTLYGIVGALFAVPVLAVVNTVVRYLAGREWERDPDIRQSEFLYPHEVKRRNKKAIAEKVKERLERKKEIEKKQEATAEAVETSTAPDSSAAR</sequence>
<protein>
    <submittedName>
        <fullName evidence="10">AI-2E family transporter</fullName>
    </submittedName>
</protein>
<keyword evidence="11" id="KW-1185">Reference proteome</keyword>
<keyword evidence="4" id="KW-1003">Cell membrane</keyword>
<reference evidence="11" key="1">
    <citation type="journal article" date="2019" name="Int. J. Syst. Evol. Microbiol.">
        <title>The Global Catalogue of Microorganisms (GCM) 10K type strain sequencing project: providing services to taxonomists for standard genome sequencing and annotation.</title>
        <authorList>
            <consortium name="The Broad Institute Genomics Platform"/>
            <consortium name="The Broad Institute Genome Sequencing Center for Infectious Disease"/>
            <person name="Wu L."/>
            <person name="Ma J."/>
        </authorList>
    </citation>
    <scope>NUCLEOTIDE SEQUENCE [LARGE SCALE GENOMIC DNA]</scope>
    <source>
        <strain evidence="11">JCM 18541</strain>
    </source>
</reference>
<evidence type="ECO:0000256" key="9">
    <source>
        <dbReference type="SAM" id="Phobius"/>
    </source>
</evidence>
<feature type="transmembrane region" description="Helical" evidence="9">
    <location>
        <begin position="225"/>
        <end position="247"/>
    </location>
</feature>
<comment type="caution">
    <text evidence="10">The sequence shown here is derived from an EMBL/GenBank/DDBJ whole genome shotgun (WGS) entry which is preliminary data.</text>
</comment>
<evidence type="ECO:0000313" key="11">
    <source>
        <dbReference type="Proteomes" id="UP001500187"/>
    </source>
</evidence>
<organism evidence="10 11">
    <name type="scientific">Rothia endophytica</name>
    <dbReference type="NCBI Taxonomy" id="1324766"/>
    <lineage>
        <taxon>Bacteria</taxon>
        <taxon>Bacillati</taxon>
        <taxon>Actinomycetota</taxon>
        <taxon>Actinomycetes</taxon>
        <taxon>Micrococcales</taxon>
        <taxon>Micrococcaceae</taxon>
        <taxon>Rothia</taxon>
    </lineage>
</organism>
<dbReference type="EMBL" id="BAABKP010000002">
    <property type="protein sequence ID" value="GAA4797066.1"/>
    <property type="molecule type" value="Genomic_DNA"/>
</dbReference>
<evidence type="ECO:0000256" key="6">
    <source>
        <dbReference type="ARBA" id="ARBA00022989"/>
    </source>
</evidence>
<keyword evidence="5 9" id="KW-0812">Transmembrane</keyword>
<feature type="transmembrane region" description="Helical" evidence="9">
    <location>
        <begin position="180"/>
        <end position="204"/>
    </location>
</feature>
<proteinExistence type="inferred from homology"/>
<keyword evidence="6 9" id="KW-1133">Transmembrane helix</keyword>
<feature type="transmembrane region" description="Helical" evidence="9">
    <location>
        <begin position="55"/>
        <end position="76"/>
    </location>
</feature>
<evidence type="ECO:0000256" key="3">
    <source>
        <dbReference type="ARBA" id="ARBA00022448"/>
    </source>
</evidence>
<evidence type="ECO:0000256" key="8">
    <source>
        <dbReference type="SAM" id="MobiDB-lite"/>
    </source>
</evidence>
<keyword evidence="7 9" id="KW-0472">Membrane</keyword>
<feature type="compositionally biased region" description="Low complexity" evidence="8">
    <location>
        <begin position="409"/>
        <end position="418"/>
    </location>
</feature>
<dbReference type="Pfam" id="PF01594">
    <property type="entry name" value="AI-2E_transport"/>
    <property type="match status" value="1"/>
</dbReference>
<evidence type="ECO:0000256" key="5">
    <source>
        <dbReference type="ARBA" id="ARBA00022692"/>
    </source>
</evidence>
<comment type="subcellular location">
    <subcellularLocation>
        <location evidence="1">Cell membrane</location>
        <topology evidence="1">Multi-pass membrane protein</topology>
    </subcellularLocation>
</comment>
<evidence type="ECO:0000256" key="4">
    <source>
        <dbReference type="ARBA" id="ARBA00022475"/>
    </source>
</evidence>
<dbReference type="RefSeq" id="WP_345446254.1">
    <property type="nucleotide sequence ID" value="NZ_BAABKP010000002.1"/>
</dbReference>
<name>A0ABP9BLE0_9MICC</name>
<dbReference type="PANTHER" id="PTHR21716:SF53">
    <property type="entry name" value="PERMEASE PERM-RELATED"/>
    <property type="match status" value="1"/>
</dbReference>
<feature type="region of interest" description="Disordered" evidence="8">
    <location>
        <begin position="401"/>
        <end position="425"/>
    </location>
</feature>
<evidence type="ECO:0000256" key="2">
    <source>
        <dbReference type="ARBA" id="ARBA00009773"/>
    </source>
</evidence>
<feature type="transmembrane region" description="Helical" evidence="9">
    <location>
        <begin position="83"/>
        <end position="105"/>
    </location>
</feature>
<dbReference type="Proteomes" id="UP001500187">
    <property type="component" value="Unassembled WGS sequence"/>
</dbReference>
<feature type="transmembrane region" description="Helical" evidence="9">
    <location>
        <begin position="31"/>
        <end position="49"/>
    </location>
</feature>
<gene>
    <name evidence="10" type="ORF">GCM10023352_15800</name>
</gene>